<keyword evidence="1" id="KW-0732">Signal</keyword>
<dbReference type="Proteomes" id="UP000233256">
    <property type="component" value="Unassembled WGS sequence"/>
</dbReference>
<gene>
    <name evidence="2" type="ORF">CVV64_07960</name>
</gene>
<proteinExistence type="predicted"/>
<accession>A0A2N1PR48</accession>
<feature type="signal peptide" evidence="1">
    <location>
        <begin position="1"/>
        <end position="22"/>
    </location>
</feature>
<organism evidence="2 3">
    <name type="scientific">Candidatus Wallbacteria bacterium HGW-Wallbacteria-1</name>
    <dbReference type="NCBI Taxonomy" id="2013854"/>
    <lineage>
        <taxon>Bacteria</taxon>
        <taxon>Candidatus Walliibacteriota</taxon>
    </lineage>
</organism>
<evidence type="ECO:0008006" key="4">
    <source>
        <dbReference type="Google" id="ProtNLM"/>
    </source>
</evidence>
<sequence length="166" mass="18624">MSKFLALLLSAALLFSANPAVCQSKVSGSSRFFREIYEQPKTTRADAVRAACFMVSKGGPAWTFEEAMAILKEKKILPSNWKVEGNTPLNKGFLSNILLRIIRHESNQSGGIFVRMWGINDRTAYRECLHHQILSPGGENKFVAGCELVGAINQASRFIRERRNYK</sequence>
<dbReference type="AlphaFoldDB" id="A0A2N1PR48"/>
<evidence type="ECO:0000313" key="2">
    <source>
        <dbReference type="EMBL" id="PKK90804.1"/>
    </source>
</evidence>
<protein>
    <recommendedName>
        <fullName evidence="4">Mannosyl-glycoprotein endo-beta-N-acetylglucosamidase-like domain-containing protein</fullName>
    </recommendedName>
</protein>
<name>A0A2N1PR48_9BACT</name>
<feature type="chain" id="PRO_5014981403" description="Mannosyl-glycoprotein endo-beta-N-acetylglucosamidase-like domain-containing protein" evidence="1">
    <location>
        <begin position="23"/>
        <end position="166"/>
    </location>
</feature>
<comment type="caution">
    <text evidence="2">The sequence shown here is derived from an EMBL/GenBank/DDBJ whole genome shotgun (WGS) entry which is preliminary data.</text>
</comment>
<evidence type="ECO:0000256" key="1">
    <source>
        <dbReference type="SAM" id="SignalP"/>
    </source>
</evidence>
<dbReference type="EMBL" id="PGXC01000004">
    <property type="protein sequence ID" value="PKK90804.1"/>
    <property type="molecule type" value="Genomic_DNA"/>
</dbReference>
<evidence type="ECO:0000313" key="3">
    <source>
        <dbReference type="Proteomes" id="UP000233256"/>
    </source>
</evidence>
<reference evidence="2 3" key="1">
    <citation type="journal article" date="2017" name="ISME J.">
        <title>Potential for microbial H2 and metal transformations associated with novel bacteria and archaea in deep terrestrial subsurface sediments.</title>
        <authorList>
            <person name="Hernsdorf A.W."/>
            <person name="Amano Y."/>
            <person name="Miyakawa K."/>
            <person name="Ise K."/>
            <person name="Suzuki Y."/>
            <person name="Anantharaman K."/>
            <person name="Probst A."/>
            <person name="Burstein D."/>
            <person name="Thomas B.C."/>
            <person name="Banfield J.F."/>
        </authorList>
    </citation>
    <scope>NUCLEOTIDE SEQUENCE [LARGE SCALE GENOMIC DNA]</scope>
    <source>
        <strain evidence="2">HGW-Wallbacteria-1</strain>
    </source>
</reference>